<proteinExistence type="inferred from homology"/>
<dbReference type="InterPro" id="IPR023393">
    <property type="entry name" value="START-like_dom_sf"/>
</dbReference>
<organism evidence="3 4">
    <name type="scientific">Paracoccus amoyensis</name>
    <dbReference type="NCBI Taxonomy" id="2760093"/>
    <lineage>
        <taxon>Bacteria</taxon>
        <taxon>Pseudomonadati</taxon>
        <taxon>Pseudomonadota</taxon>
        <taxon>Alphaproteobacteria</taxon>
        <taxon>Rhodobacterales</taxon>
        <taxon>Paracoccaceae</taxon>
        <taxon>Paracoccus</taxon>
    </lineage>
</organism>
<dbReference type="AlphaFoldDB" id="A0A926GAQ3"/>
<sequence length="149" mass="16665">MNVIKGTVDLTRDFGRPVEAVFAAWSDKDAQLIWGDPGEGWSISFERFDFAAGRTDLCRFGPEGGQQYLNENRYLVIEPGKQIVYSTSLASDDCVSFAGTVAVSFETRSNGCRLRLIEQGLYLDGNDDTEGHRTGWESMLEALGRYLHR</sequence>
<evidence type="ECO:0000313" key="3">
    <source>
        <dbReference type="EMBL" id="MBC9247563.1"/>
    </source>
</evidence>
<dbReference type="SUPFAM" id="SSF55961">
    <property type="entry name" value="Bet v1-like"/>
    <property type="match status" value="1"/>
</dbReference>
<evidence type="ECO:0000313" key="4">
    <source>
        <dbReference type="Proteomes" id="UP000608594"/>
    </source>
</evidence>
<gene>
    <name evidence="3" type="ORF">H4P12_12795</name>
</gene>
<dbReference type="InterPro" id="IPR013538">
    <property type="entry name" value="ASHA1/2-like_C"/>
</dbReference>
<reference evidence="3" key="1">
    <citation type="submission" date="2020-08" db="EMBL/GenBank/DDBJ databases">
        <title>Paracoccus amoyensis sp. nov., isolated from the surface seawater at coast of Xiamen, Fujian.</title>
        <authorList>
            <person name="Lyu L."/>
        </authorList>
    </citation>
    <scope>NUCLEOTIDE SEQUENCE</scope>
    <source>
        <strain evidence="3">11-3</strain>
    </source>
</reference>
<name>A0A926GAQ3_9RHOB</name>
<evidence type="ECO:0000256" key="1">
    <source>
        <dbReference type="ARBA" id="ARBA00006817"/>
    </source>
</evidence>
<protein>
    <submittedName>
        <fullName evidence="3">SRPBCC domain-containing protein</fullName>
    </submittedName>
</protein>
<dbReference type="EMBL" id="JACOQL010000004">
    <property type="protein sequence ID" value="MBC9247563.1"/>
    <property type="molecule type" value="Genomic_DNA"/>
</dbReference>
<accession>A0A926GAQ3</accession>
<dbReference type="Proteomes" id="UP000608594">
    <property type="component" value="Unassembled WGS sequence"/>
</dbReference>
<dbReference type="Gene3D" id="3.30.530.20">
    <property type="match status" value="1"/>
</dbReference>
<feature type="domain" description="Activator of Hsp90 ATPase homologue 1/2-like C-terminal" evidence="2">
    <location>
        <begin position="17"/>
        <end position="147"/>
    </location>
</feature>
<keyword evidence="4" id="KW-1185">Reference proteome</keyword>
<evidence type="ECO:0000259" key="2">
    <source>
        <dbReference type="Pfam" id="PF08327"/>
    </source>
</evidence>
<comment type="caution">
    <text evidence="3">The sequence shown here is derived from an EMBL/GenBank/DDBJ whole genome shotgun (WGS) entry which is preliminary data.</text>
</comment>
<dbReference type="RefSeq" id="WP_187794065.1">
    <property type="nucleotide sequence ID" value="NZ_JACOQL010000004.1"/>
</dbReference>
<comment type="similarity">
    <text evidence="1">Belongs to the AHA1 family.</text>
</comment>
<dbReference type="Pfam" id="PF08327">
    <property type="entry name" value="AHSA1"/>
    <property type="match status" value="1"/>
</dbReference>